<dbReference type="AlphaFoldDB" id="A0A4R2NR38"/>
<organism evidence="1 2">
    <name type="scientific">Tenacibaculum skagerrakense</name>
    <dbReference type="NCBI Taxonomy" id="186571"/>
    <lineage>
        <taxon>Bacteria</taxon>
        <taxon>Pseudomonadati</taxon>
        <taxon>Bacteroidota</taxon>
        <taxon>Flavobacteriia</taxon>
        <taxon>Flavobacteriales</taxon>
        <taxon>Flavobacteriaceae</taxon>
        <taxon>Tenacibaculum</taxon>
    </lineage>
</organism>
<dbReference type="OrthoDB" id="1342918at2"/>
<dbReference type="EMBL" id="SLXM01000006">
    <property type="protein sequence ID" value="TCP24363.1"/>
    <property type="molecule type" value="Genomic_DNA"/>
</dbReference>
<protein>
    <submittedName>
        <fullName evidence="1">Uncharacterized protein</fullName>
    </submittedName>
</protein>
<dbReference type="RefSeq" id="WP_132795037.1">
    <property type="nucleotide sequence ID" value="NZ_SLXM01000006.1"/>
</dbReference>
<keyword evidence="2" id="KW-1185">Reference proteome</keyword>
<comment type="caution">
    <text evidence="1">The sequence shown here is derived from an EMBL/GenBank/DDBJ whole genome shotgun (WGS) entry which is preliminary data.</text>
</comment>
<reference evidence="1 2" key="1">
    <citation type="submission" date="2019-03" db="EMBL/GenBank/DDBJ databases">
        <title>Genomic Encyclopedia of Type Strains, Phase IV (KMG-IV): sequencing the most valuable type-strain genomes for metagenomic binning, comparative biology and taxonomic classification.</title>
        <authorList>
            <person name="Goeker M."/>
        </authorList>
    </citation>
    <scope>NUCLEOTIDE SEQUENCE [LARGE SCALE GENOMIC DNA]</scope>
    <source>
        <strain evidence="1 2">DSM 14836</strain>
    </source>
</reference>
<evidence type="ECO:0000313" key="1">
    <source>
        <dbReference type="EMBL" id="TCP24363.1"/>
    </source>
</evidence>
<gene>
    <name evidence="1" type="ORF">EV195_106171</name>
</gene>
<accession>A0A4R2NR38</accession>
<proteinExistence type="predicted"/>
<dbReference type="Proteomes" id="UP000294564">
    <property type="component" value="Unassembled WGS sequence"/>
</dbReference>
<sequence length="254" mass="30387">MKISKVLLLFITSISIFNCTTNKHDFPLEKQYWDIKDYDKAILDLRFGYLNNEPKPTFDNPEKRIIVEKLLDKQNYKVILDDTTINLKERNKFAHDFFDQWKEMTSIYEEKDANNKYIYGKELLAVWHFGLEFHMEYFTIGNNAIYTFSANPNGDKVINRINENMTELVKNFSKYMNLIKDEDAFYENEKEFFIKGIDTYFTKLIMQHPEADYKRVEEKVNTVLKKIESKEIRNSLDSLLETINFIRLKKTDVI</sequence>
<name>A0A4R2NR38_9FLAO</name>
<evidence type="ECO:0000313" key="2">
    <source>
        <dbReference type="Proteomes" id="UP000294564"/>
    </source>
</evidence>